<dbReference type="InterPro" id="IPR012341">
    <property type="entry name" value="6hp_glycosidase-like_sf"/>
</dbReference>
<dbReference type="EMBL" id="CP104874">
    <property type="protein sequence ID" value="WWF06452.1"/>
    <property type="molecule type" value="Genomic_DNA"/>
</dbReference>
<sequence>MMGDTPQLPSRRTLVTGSLGAVALAATGTGGLALYRDRHEVPASYGLTVAMRSTSGPWRQTREIVPAGGLELLLPGTRVLAGPEQERLLDAQEEWLGSVALPDHVPGTPRDLFRQAALDVWVLSAGLPMAVAGWSPMWRHAWPRDTAHVAVALHHLGDARGATRQLSALASRVGRAARMEARYALDGGTPDDRPPQDDGFGWVLWAAHTTAGSWRGDAHGPRVEALVRHCAATLLTRLDDDGLPLPSPDYWELEADHLTLGTAAPLLVGLERAVQLLGPSRLRERCAAAAERMATRIDETFGARGWPREIAGGSSDTAVAFMLPPYRLTDRADLRAALDRAAEQMRRPNGGYAPGGGWREDGVAWTPETAVLAAAWATAEATRDRARDTLVWLARHRTSAGSLPEKVRDDGSPAGPSPLAWTAAVTLTAGASVGG</sequence>
<reference evidence="1 2" key="1">
    <citation type="submission" date="2022-09" db="EMBL/GenBank/DDBJ databases">
        <title>Complete genome sequence of Janibacter terrae strain COS04-44, PCL-degrading bacteria isolated from oil spilled coast.</title>
        <authorList>
            <person name="Park H."/>
            <person name="Kim J.Y."/>
            <person name="An S.H."/>
            <person name="Lee C.M."/>
            <person name="Weon H.-Y."/>
        </authorList>
    </citation>
    <scope>NUCLEOTIDE SEQUENCE [LARGE SCALE GENOMIC DNA]</scope>
    <source>
        <strain evidence="1 2">COS04-44</strain>
    </source>
</reference>
<evidence type="ECO:0008006" key="3">
    <source>
        <dbReference type="Google" id="ProtNLM"/>
    </source>
</evidence>
<evidence type="ECO:0000313" key="1">
    <source>
        <dbReference type="EMBL" id="WWF06452.1"/>
    </source>
</evidence>
<dbReference type="SUPFAM" id="SSF48208">
    <property type="entry name" value="Six-hairpin glycosidases"/>
    <property type="match status" value="1"/>
</dbReference>
<evidence type="ECO:0000313" key="2">
    <source>
        <dbReference type="Proteomes" id="UP001381003"/>
    </source>
</evidence>
<dbReference type="Proteomes" id="UP001381003">
    <property type="component" value="Chromosome"/>
</dbReference>
<organism evidence="1 2">
    <name type="scientific">Janibacter terrae</name>
    <dbReference type="NCBI Taxonomy" id="103817"/>
    <lineage>
        <taxon>Bacteria</taxon>
        <taxon>Bacillati</taxon>
        <taxon>Actinomycetota</taxon>
        <taxon>Actinomycetes</taxon>
        <taxon>Micrococcales</taxon>
        <taxon>Intrasporangiaceae</taxon>
        <taxon>Janibacter</taxon>
    </lineage>
</organism>
<protein>
    <recommendedName>
        <fullName evidence="3">Glycoside hydrolase family 15</fullName>
    </recommendedName>
</protein>
<accession>A0ABZ2FK42</accession>
<name>A0ABZ2FK42_9MICO</name>
<keyword evidence="2" id="KW-1185">Reference proteome</keyword>
<dbReference type="RefSeq" id="WP_338539026.1">
    <property type="nucleotide sequence ID" value="NZ_CP104874.1"/>
</dbReference>
<gene>
    <name evidence="1" type="ORF">N5P18_06145</name>
</gene>
<dbReference type="Gene3D" id="1.50.10.10">
    <property type="match status" value="1"/>
</dbReference>
<proteinExistence type="predicted"/>
<dbReference type="InterPro" id="IPR008928">
    <property type="entry name" value="6-hairpin_glycosidase_sf"/>
</dbReference>